<dbReference type="InterPro" id="IPR013078">
    <property type="entry name" value="His_Pase_superF_clade-1"/>
</dbReference>
<dbReference type="InterPro" id="IPR029033">
    <property type="entry name" value="His_PPase_superfam"/>
</dbReference>
<dbReference type="Gene3D" id="3.40.50.1240">
    <property type="entry name" value="Phosphoglycerate mutase-like"/>
    <property type="match status" value="1"/>
</dbReference>
<comment type="caution">
    <text evidence="1">The sequence shown here is derived from an EMBL/GenBank/DDBJ whole genome shotgun (WGS) entry which is preliminary data.</text>
</comment>
<dbReference type="CDD" id="cd07067">
    <property type="entry name" value="HP_PGM_like"/>
    <property type="match status" value="1"/>
</dbReference>
<reference evidence="1" key="1">
    <citation type="submission" date="2023-04" db="EMBL/GenBank/DDBJ databases">
        <title>Candida boidinii NBRC 10035.</title>
        <authorList>
            <person name="Ichikawa N."/>
            <person name="Sato H."/>
            <person name="Tonouchi N."/>
        </authorList>
    </citation>
    <scope>NUCLEOTIDE SEQUENCE</scope>
    <source>
        <strain evidence="1">NBRC 10035</strain>
    </source>
</reference>
<accession>A0A9W6SZ07</accession>
<dbReference type="InterPro" id="IPR050275">
    <property type="entry name" value="PGM_Phosphatase"/>
</dbReference>
<organism evidence="1 2">
    <name type="scientific">Candida boidinii</name>
    <name type="common">Yeast</name>
    <dbReference type="NCBI Taxonomy" id="5477"/>
    <lineage>
        <taxon>Eukaryota</taxon>
        <taxon>Fungi</taxon>
        <taxon>Dikarya</taxon>
        <taxon>Ascomycota</taxon>
        <taxon>Saccharomycotina</taxon>
        <taxon>Pichiomycetes</taxon>
        <taxon>Pichiales</taxon>
        <taxon>Pichiaceae</taxon>
        <taxon>Ogataea</taxon>
        <taxon>Ogataea/Candida clade</taxon>
    </lineage>
</organism>
<dbReference type="PANTHER" id="PTHR48100:SF1">
    <property type="entry name" value="HISTIDINE PHOSPHATASE FAMILY PROTEIN-RELATED"/>
    <property type="match status" value="1"/>
</dbReference>
<dbReference type="GO" id="GO:0005737">
    <property type="term" value="C:cytoplasm"/>
    <property type="evidence" value="ECO:0007669"/>
    <property type="project" value="TreeGrafter"/>
</dbReference>
<dbReference type="SUPFAM" id="SSF53254">
    <property type="entry name" value="Phosphoglycerate mutase-like"/>
    <property type="match status" value="1"/>
</dbReference>
<sequence>MSLTQEEIDLFQLTLEDIDDAHSQLDQEEIYKQEISKLYLQRDESTGKLIKPWRFEVVHGFFKQSDPNTNDLEFNYLDSDFGLHPNDWETLKSNFNELLKSVEKNDKIDYKILFLSRHGQGYHNLCVEKYGLDLWNEKYCKLTNDDEITWAPDPKLTEKGEAQAIINNKAWKEQISKGCPIPTAFFVSPLNRSSTTLVKTWNEIIINNNSSPQGSIPITVVEKVRETLGIHLCNERSTKTVINNNFAKFNFKFEENFAENDELFNVIYKDVKETLAQHCLRTEDFLQELFENDQKSNSIVNITSHAGTIRAFITALNHRRFGISTGGMIPIVVKATRVE</sequence>
<dbReference type="EMBL" id="BSXN01000238">
    <property type="protein sequence ID" value="GME67727.1"/>
    <property type="molecule type" value="Genomic_DNA"/>
</dbReference>
<gene>
    <name evidence="1" type="ORF">Cboi02_000110200</name>
</gene>
<dbReference type="AlphaFoldDB" id="A0A9W6SZ07"/>
<name>A0A9W6SZ07_CANBO</name>
<evidence type="ECO:0000313" key="2">
    <source>
        <dbReference type="Proteomes" id="UP001165120"/>
    </source>
</evidence>
<evidence type="ECO:0000313" key="1">
    <source>
        <dbReference type="EMBL" id="GME67727.1"/>
    </source>
</evidence>
<dbReference type="Pfam" id="PF00300">
    <property type="entry name" value="His_Phos_1"/>
    <property type="match status" value="1"/>
</dbReference>
<dbReference type="GO" id="GO:0016791">
    <property type="term" value="F:phosphatase activity"/>
    <property type="evidence" value="ECO:0007669"/>
    <property type="project" value="TreeGrafter"/>
</dbReference>
<keyword evidence="2" id="KW-1185">Reference proteome</keyword>
<proteinExistence type="predicted"/>
<protein>
    <submittedName>
        <fullName evidence="1">Unnamed protein product</fullName>
    </submittedName>
</protein>
<dbReference type="Proteomes" id="UP001165120">
    <property type="component" value="Unassembled WGS sequence"/>
</dbReference>
<dbReference type="PANTHER" id="PTHR48100">
    <property type="entry name" value="BROAD-SPECIFICITY PHOSPHATASE YOR283W-RELATED"/>
    <property type="match status" value="1"/>
</dbReference>